<dbReference type="Gene3D" id="1.20.120.620">
    <property type="entry name" value="Backbone structure of the membrane domain of e. Coli histidine kinase receptor kdpd"/>
    <property type="match status" value="1"/>
</dbReference>
<dbReference type="GO" id="GO:0005524">
    <property type="term" value="F:ATP binding"/>
    <property type="evidence" value="ECO:0007669"/>
    <property type="project" value="UniProtKB-KW"/>
</dbReference>
<keyword evidence="3" id="KW-0808">Transferase</keyword>
<organism evidence="13 14">
    <name type="scientific">Geobacter pickeringii</name>
    <dbReference type="NCBI Taxonomy" id="345632"/>
    <lineage>
        <taxon>Bacteria</taxon>
        <taxon>Pseudomonadati</taxon>
        <taxon>Thermodesulfobacteriota</taxon>
        <taxon>Desulfuromonadia</taxon>
        <taxon>Geobacterales</taxon>
        <taxon>Geobacteraceae</taxon>
        <taxon>Geobacter</taxon>
    </lineage>
</organism>
<dbReference type="HOGENOM" id="CLU_1353021_0_0_7"/>
<evidence type="ECO:0000256" key="5">
    <source>
        <dbReference type="ARBA" id="ARBA00022741"/>
    </source>
</evidence>
<keyword evidence="6" id="KW-0418">Kinase</keyword>
<dbReference type="InterPro" id="IPR038318">
    <property type="entry name" value="KdpD_sf"/>
</dbReference>
<dbReference type="InterPro" id="IPR000014">
    <property type="entry name" value="PAS"/>
</dbReference>
<protein>
    <recommendedName>
        <fullName evidence="12">PAS domain-containing protein</fullName>
    </recommendedName>
</protein>
<evidence type="ECO:0000256" key="3">
    <source>
        <dbReference type="ARBA" id="ARBA00022679"/>
    </source>
</evidence>
<keyword evidence="7" id="KW-0067">ATP-binding</keyword>
<dbReference type="Pfam" id="PF13493">
    <property type="entry name" value="DUF4118"/>
    <property type="match status" value="1"/>
</dbReference>
<reference evidence="13 14" key="1">
    <citation type="journal article" date="2015" name="Genome Announc.">
        <title>Complete Genome of Geobacter pickeringii G13T, a Metal-Reducing Isolate from Sedimentary Kaolin Deposits.</title>
        <authorList>
            <person name="Badalamenti J.P."/>
            <person name="Bond D.R."/>
        </authorList>
    </citation>
    <scope>NUCLEOTIDE SEQUENCE [LARGE SCALE GENOMIC DNA]</scope>
    <source>
        <strain evidence="13 14">G13</strain>
    </source>
</reference>
<dbReference type="GO" id="GO:0016301">
    <property type="term" value="F:kinase activity"/>
    <property type="evidence" value="ECO:0007669"/>
    <property type="project" value="UniProtKB-KW"/>
</dbReference>
<keyword evidence="5" id="KW-0547">Nucleotide-binding</keyword>
<name>A0A0B5BDW2_9BACT</name>
<dbReference type="OrthoDB" id="5525648at2"/>
<comment type="subcellular location">
    <subcellularLocation>
        <location evidence="1">Membrane</location>
        <topology evidence="1">Multi-pass membrane protein</topology>
    </subcellularLocation>
</comment>
<dbReference type="KEGG" id="gpi:GPICK_15945"/>
<evidence type="ECO:0000256" key="9">
    <source>
        <dbReference type="ARBA" id="ARBA00023012"/>
    </source>
</evidence>
<dbReference type="InterPro" id="IPR025201">
    <property type="entry name" value="KdpD_TM"/>
</dbReference>
<evidence type="ECO:0000256" key="4">
    <source>
        <dbReference type="ARBA" id="ARBA00022692"/>
    </source>
</evidence>
<sequence>MKEKTAWYNVDHWRGHRHLVAVVIVLAAVLVRMEFLPSLGLRAPYITFYPAVIVAALLGGLVSGLLATALSAMAVALLLLEPMGRFRVGDPTDLQIMGIFVASGVMVSWISETMHHAQTRVITAKAELRLAVEREQAAAKLQETQRLLNSLVEGTLDAIYLKDRRGCYLLFNSAAERITGKRAEEVMGMDDTAIFSPARQRW</sequence>
<dbReference type="Pfam" id="PF00989">
    <property type="entry name" value="PAS"/>
    <property type="match status" value="1"/>
</dbReference>
<dbReference type="STRING" id="345632.GPICK_15945"/>
<dbReference type="InterPro" id="IPR035965">
    <property type="entry name" value="PAS-like_dom_sf"/>
</dbReference>
<keyword evidence="8 11" id="KW-1133">Transmembrane helix</keyword>
<dbReference type="GO" id="GO:0006355">
    <property type="term" value="P:regulation of DNA-templated transcription"/>
    <property type="evidence" value="ECO:0007669"/>
    <property type="project" value="InterPro"/>
</dbReference>
<evidence type="ECO:0000256" key="11">
    <source>
        <dbReference type="SAM" id="Phobius"/>
    </source>
</evidence>
<evidence type="ECO:0000256" key="7">
    <source>
        <dbReference type="ARBA" id="ARBA00022840"/>
    </source>
</evidence>
<gene>
    <name evidence="13" type="ORF">GPICK_15945</name>
</gene>
<keyword evidence="10 11" id="KW-0472">Membrane</keyword>
<dbReference type="NCBIfam" id="TIGR00229">
    <property type="entry name" value="sensory_box"/>
    <property type="match status" value="1"/>
</dbReference>
<dbReference type="EMBL" id="CP009788">
    <property type="protein sequence ID" value="AJE04662.1"/>
    <property type="molecule type" value="Genomic_DNA"/>
</dbReference>
<dbReference type="GO" id="GO:0016020">
    <property type="term" value="C:membrane"/>
    <property type="evidence" value="ECO:0007669"/>
    <property type="project" value="UniProtKB-SubCell"/>
</dbReference>
<dbReference type="CDD" id="cd00130">
    <property type="entry name" value="PAS"/>
    <property type="match status" value="1"/>
</dbReference>
<keyword evidence="4 11" id="KW-0812">Transmembrane</keyword>
<dbReference type="GO" id="GO:0000160">
    <property type="term" value="P:phosphorelay signal transduction system"/>
    <property type="evidence" value="ECO:0007669"/>
    <property type="project" value="UniProtKB-KW"/>
</dbReference>
<dbReference type="InterPro" id="IPR013767">
    <property type="entry name" value="PAS_fold"/>
</dbReference>
<dbReference type="AlphaFoldDB" id="A0A0B5BDW2"/>
<evidence type="ECO:0000256" key="8">
    <source>
        <dbReference type="ARBA" id="ARBA00022989"/>
    </source>
</evidence>
<dbReference type="PROSITE" id="PS50112">
    <property type="entry name" value="PAS"/>
    <property type="match status" value="1"/>
</dbReference>
<evidence type="ECO:0000313" key="13">
    <source>
        <dbReference type="EMBL" id="AJE04662.1"/>
    </source>
</evidence>
<evidence type="ECO:0000256" key="1">
    <source>
        <dbReference type="ARBA" id="ARBA00004141"/>
    </source>
</evidence>
<accession>A0A0B5BDW2</accession>
<dbReference type="Gene3D" id="3.30.450.20">
    <property type="entry name" value="PAS domain"/>
    <property type="match status" value="1"/>
</dbReference>
<proteinExistence type="predicted"/>
<dbReference type="RefSeq" id="WP_039744869.1">
    <property type="nucleotide sequence ID" value="NZ_CP009788.1"/>
</dbReference>
<dbReference type="Proteomes" id="UP000057609">
    <property type="component" value="Chromosome"/>
</dbReference>
<evidence type="ECO:0000256" key="10">
    <source>
        <dbReference type="ARBA" id="ARBA00023136"/>
    </source>
</evidence>
<feature type="domain" description="PAS" evidence="12">
    <location>
        <begin position="144"/>
        <end position="188"/>
    </location>
</feature>
<dbReference type="SUPFAM" id="SSF55785">
    <property type="entry name" value="PYP-like sensor domain (PAS domain)"/>
    <property type="match status" value="1"/>
</dbReference>
<keyword evidence="14" id="KW-1185">Reference proteome</keyword>
<feature type="transmembrane region" description="Helical" evidence="11">
    <location>
        <begin position="52"/>
        <end position="80"/>
    </location>
</feature>
<evidence type="ECO:0000256" key="6">
    <source>
        <dbReference type="ARBA" id="ARBA00022777"/>
    </source>
</evidence>
<evidence type="ECO:0000256" key="2">
    <source>
        <dbReference type="ARBA" id="ARBA00022553"/>
    </source>
</evidence>
<keyword evidence="2" id="KW-0597">Phosphoprotein</keyword>
<keyword evidence="9" id="KW-0902">Two-component regulatory system</keyword>
<evidence type="ECO:0000313" key="14">
    <source>
        <dbReference type="Proteomes" id="UP000057609"/>
    </source>
</evidence>
<evidence type="ECO:0000259" key="12">
    <source>
        <dbReference type="PROSITE" id="PS50112"/>
    </source>
</evidence>